<evidence type="ECO:0000256" key="12">
    <source>
        <dbReference type="ARBA" id="ARBA00022989"/>
    </source>
</evidence>
<dbReference type="InterPro" id="IPR029614">
    <property type="entry name" value="CECR2"/>
</dbReference>
<comment type="catalytic activity">
    <reaction evidence="17">
        <text>L-glutamate(in) + H(+)(in) = L-glutamate(out) + H(+)(out)</text>
        <dbReference type="Rhea" id="RHEA:70955"/>
        <dbReference type="ChEBI" id="CHEBI:15378"/>
        <dbReference type="ChEBI" id="CHEBI:29985"/>
    </reaction>
</comment>
<feature type="compositionally biased region" description="Polar residues" evidence="26">
    <location>
        <begin position="954"/>
        <end position="964"/>
    </location>
</feature>
<dbReference type="Ensembl" id="ENSCAFT00040034292.1">
    <property type="protein sequence ID" value="ENSCAFP00040029853.1"/>
    <property type="gene ID" value="ENSCAFG00040018506.1"/>
</dbReference>
<keyword evidence="4" id="KW-0813">Transport</keyword>
<evidence type="ECO:0000256" key="17">
    <source>
        <dbReference type="ARBA" id="ARBA00048437"/>
    </source>
</evidence>
<dbReference type="PROSITE" id="PS50920">
    <property type="entry name" value="SOLCAR"/>
    <property type="match status" value="3"/>
</dbReference>
<dbReference type="GO" id="GO:0005743">
    <property type="term" value="C:mitochondrial inner membrane"/>
    <property type="evidence" value="ECO:0007669"/>
    <property type="project" value="UniProtKB-SubCell"/>
</dbReference>
<dbReference type="GO" id="GO:0015293">
    <property type="term" value="F:symporter activity"/>
    <property type="evidence" value="ECO:0007669"/>
    <property type="project" value="UniProtKB-KW"/>
</dbReference>
<keyword evidence="6" id="KW-0597">Phosphoprotein</keyword>
<evidence type="ECO:0000313" key="29">
    <source>
        <dbReference type="Ensembl" id="ENSCAFP00040029853.1"/>
    </source>
</evidence>
<evidence type="ECO:0000313" key="28">
    <source>
        <dbReference type="Ensembl" id="ENSCAFP00030042457.1"/>
    </source>
</evidence>
<comment type="subcellular location">
    <subcellularLocation>
        <location evidence="2">Mitochondrion inner membrane</location>
        <topology evidence="2">Multi-pass membrane protein</topology>
    </subcellularLocation>
    <subcellularLocation>
        <location evidence="1">Nucleus</location>
    </subcellularLocation>
</comment>
<feature type="compositionally biased region" description="Basic residues" evidence="26">
    <location>
        <begin position="197"/>
        <end position="209"/>
    </location>
</feature>
<keyword evidence="14" id="KW-0496">Mitochondrion</keyword>
<evidence type="ECO:0000256" key="7">
    <source>
        <dbReference type="ARBA" id="ARBA00022692"/>
    </source>
</evidence>
<dbReference type="FunFam" id="1.20.920.10:FF:000027">
    <property type="entry name" value="Cat eye syndrome critical region protein 2"/>
    <property type="match status" value="1"/>
</dbReference>
<feature type="region of interest" description="Disordered" evidence="26">
    <location>
        <begin position="1396"/>
        <end position="1439"/>
    </location>
</feature>
<feature type="domain" description="Bromo" evidence="27">
    <location>
        <begin position="400"/>
        <end position="470"/>
    </location>
</feature>
<feature type="compositionally biased region" description="Basic and acidic residues" evidence="26">
    <location>
        <begin position="919"/>
        <end position="933"/>
    </location>
</feature>
<evidence type="ECO:0000256" key="25">
    <source>
        <dbReference type="SAM" id="Coils"/>
    </source>
</evidence>
<dbReference type="FunFam" id="1.50.40.10:FF:000026">
    <property type="entry name" value="Putative mitochondrial glutamate carrier 2"/>
    <property type="match status" value="1"/>
</dbReference>
<feature type="compositionally biased region" description="Low complexity" evidence="26">
    <location>
        <begin position="553"/>
        <end position="564"/>
    </location>
</feature>
<keyword evidence="5" id="KW-0488">Methylation</keyword>
<dbReference type="SMART" id="SM00297">
    <property type="entry name" value="BROMO"/>
    <property type="match status" value="1"/>
</dbReference>
<dbReference type="PRINTS" id="PR00926">
    <property type="entry name" value="MITOCARRIER"/>
</dbReference>
<comment type="similarity">
    <text evidence="3">Belongs to the mitochondrial carrier (TC 2.A.29) family.</text>
</comment>
<accession>A0A8C0T3F9</accession>
<dbReference type="GO" id="GO:0006338">
    <property type="term" value="P:chromatin remodeling"/>
    <property type="evidence" value="ECO:0007669"/>
    <property type="project" value="InterPro"/>
</dbReference>
<evidence type="ECO:0000256" key="19">
    <source>
        <dbReference type="ARBA" id="ARBA00068581"/>
    </source>
</evidence>
<evidence type="ECO:0000256" key="4">
    <source>
        <dbReference type="ARBA" id="ARBA00022448"/>
    </source>
</evidence>
<protein>
    <recommendedName>
        <fullName evidence="19">Chromatin remodeling regulator CECR2</fullName>
    </recommendedName>
    <alternativeName>
        <fullName evidence="22">Glutamate/H(+) symporter 2</fullName>
    </alternativeName>
    <alternativeName>
        <fullName evidence="20">Mitochondrial glutamate carrier 2</fullName>
    </alternativeName>
    <alternativeName>
        <fullName evidence="21">Solute carrier family 25 member 18</fullName>
    </alternativeName>
</protein>
<feature type="region of interest" description="Disordered" evidence="26">
    <location>
        <begin position="748"/>
        <end position="769"/>
    </location>
</feature>
<evidence type="ECO:0000256" key="18">
    <source>
        <dbReference type="ARBA" id="ARBA00057953"/>
    </source>
</evidence>
<dbReference type="InterPro" id="IPR036427">
    <property type="entry name" value="Bromodomain-like_sf"/>
</dbReference>
<dbReference type="InterPro" id="IPR023395">
    <property type="entry name" value="MCP_dom_sf"/>
</dbReference>
<dbReference type="PRINTS" id="PR00503">
    <property type="entry name" value="BROMODOMAIN"/>
</dbReference>
<dbReference type="Gene3D" id="1.20.920.10">
    <property type="entry name" value="Bromodomain-like"/>
    <property type="match status" value="1"/>
</dbReference>
<evidence type="ECO:0000256" key="13">
    <source>
        <dbReference type="ARBA" id="ARBA00023117"/>
    </source>
</evidence>
<keyword evidence="16" id="KW-0539">Nucleus</keyword>
<dbReference type="PANTHER" id="PTHR47092:SF1">
    <property type="entry name" value="CHROMATIN REMODELING REGULATOR CECR2"/>
    <property type="match status" value="1"/>
</dbReference>
<dbReference type="PROSITE" id="PS50014">
    <property type="entry name" value="BROMODOMAIN_2"/>
    <property type="match status" value="1"/>
</dbReference>
<dbReference type="PANTHER" id="PTHR47092">
    <property type="entry name" value="CAT EYE SYNDROME CRITICAL REGION PROTEIN 2"/>
    <property type="match status" value="1"/>
</dbReference>
<evidence type="ECO:0000256" key="6">
    <source>
        <dbReference type="ARBA" id="ARBA00022553"/>
    </source>
</evidence>
<feature type="compositionally biased region" description="Polar residues" evidence="26">
    <location>
        <begin position="223"/>
        <end position="234"/>
    </location>
</feature>
<feature type="compositionally biased region" description="Low complexity" evidence="26">
    <location>
        <begin position="888"/>
        <end position="898"/>
    </location>
</feature>
<dbReference type="SUPFAM" id="SSF103506">
    <property type="entry name" value="Mitochondrial carrier"/>
    <property type="match status" value="1"/>
</dbReference>
<reference evidence="28" key="2">
    <citation type="submission" date="2019-03" db="EMBL/GenBank/DDBJ databases">
        <authorList>
            <person name="Warren W.C."/>
            <person name="Johnson G.S."/>
        </authorList>
    </citation>
    <scope>NUCLEOTIDE SEQUENCE [LARGE SCALE GENOMIC DNA]</scope>
    <source>
        <strain evidence="28">Basenji</strain>
    </source>
</reference>
<dbReference type="Proteomes" id="UP000694542">
    <property type="component" value="Chromosome 27"/>
</dbReference>
<feature type="compositionally biased region" description="Basic and acidic residues" evidence="26">
    <location>
        <begin position="1254"/>
        <end position="1271"/>
    </location>
</feature>
<keyword evidence="12" id="KW-1133">Transmembrane helix</keyword>
<keyword evidence="10" id="KW-0769">Symport</keyword>
<sequence length="1763" mass="194568">MCPEEGGAAGLGELRSWWEVPAIAHFCSLFRTAFRLPDFEIEELEAALHRDDVEFISDLIACLLQGCYQRRDITPQTFHSYLEDIINYRWELEEGKPNPLREASFQDLPLRTRVEILHRLCDYRLDADDVFDLLKGLDADSLRVEPLGEDSSGALYWYFYGTRMYKEDPVQGKSNGELTLSRESEGQKSVSIVPGKTGKRRGRPPKRKKLQEEIIVSEKQEENSLASEPQTKNGPGQGTWWLLCQTEEEWRQVTESFRERTSLRERQLYKLLSEDFLPEICNMIAQKETPVLTRIEKQKRKEEEEERQILLAVQKKEQEQMLKEERKRELEEKVKAVEDRAKRRKLREERAWLLAQGKELPPELSHLDPYSPMREEKKTKDIFELDDDFTAMYKVLDVVKAHKDSWPFLEPVDESYAPNYYQIIKVPMDISSMEKKLNGGLYCTKEEFVNDMKTMFRNCRKYNGESSEYTKMSDNLERCFHRAMMKHFPGDDGDTDEEFWIREDEKREKRRSRAGRSSGSHVWTRSRDLEGPSKKQQPVENGGKSLPPARRASSSGDNHSSSSSQLPREVGTSNTRGFSRPLHYGGMPNQAPLLNQMKPAVPGTFGPLRGSDPANLYVSSRVPEPHPGEPIQQHQPFAMQPPVGINNHRGPRLGTPEEKQMCGGLTHLTNMGSHPGSLQLRQMGGPSQDGNIYPPTQFQSGFIPPRHGGAPTRPPDFTESSEIPPSHMYRSYKYLNRVHTAVWNGNHGATNPGTLGTDEKPPMGPGPSHQPRTLGHMMDSRVMRPPLPTNQWTEQSSFLPHGVASSGYMRPPCKSGGHRLQPPLAPTPSSLFGAPSQALRGVQGGDSMMDSPEMIAMQQLSSRVCPPGVPYHPRQPTPPHLPGPFPQVAHSASVSVSAPKPTLGNPGRTQENSETQEPENDRADPLPGLEEKPPNIGASEGIYLKQLPHPTPPLQTDCTRQSSPQERETEGPELKSDSSESGENCKATKSKNAWPPESNYTSPATQGCMQDLSTLADRGVLAENGVIVEASPCGSEGKGLGGSDSEKPLCPRGKTLQETMPCTGQNPATPPNTDPNLLGGTVSQFSPLYMPGLEYPNSATHYHISPGLQGLGPMMGSKPPISHPQHFPPRGFQSNNSHSGVFPRYRPHQGMRYSYQSPPQPSYHHYQRTPYYPCPQGFSDWQRHIHPPGSPSGLPPNPPPPPRPLFSDKSTLANLQGCETLNAALTSPTQMDVVAAKVVSTDGQNPGPEEEKLDESMERPESPKEFLDLDNHNAATKRQSSLSTSEYLYGTPPPPLSSGMGFGSSTFQPHGVMLQTGPPYTPQRPASHFQPRPYSSPVAPHPPHHPVAAQPNGLSQEGPIYRCQEEGLGHFQAVMMEQIGTGSGIRGPFQEMYRPSGCDTRSRRGPCRLCAEPGTQPPRPRMSAQDSSHSVAPSSSPPSVTAKLINGGVAGLVGVTCVFPIDLAKTRLQNQHGKDIYKGMMDCLMKTARAEGFLGMYRGAAVNLTLVTPEKAIKLAANDFFRQLLMEDELQRNLKMEMLAGCGAGMCQVVVTCPMEMLKIQLQDAGRLAVCQGSASAPSSSSSYTAGSASTHKRPSATLIAWELLCTQGLAGLYKGLGATLLRDIPFSIIYFPLFANLNNLGFNERTGKASFAHSFMSGCVAGSVAAVAVTPLDVLKTRIQTLKKGLGEDTYSGITNCARKLWIQEGPSAFMKGAGCRALVIAPLFGIAQGVYFIGFPSWHHPAARSPCVPVPPQAAVETLAR</sequence>
<evidence type="ECO:0000256" key="21">
    <source>
        <dbReference type="ARBA" id="ARBA00076502"/>
    </source>
</evidence>
<feature type="repeat" description="Solcar" evidence="24">
    <location>
        <begin position="1650"/>
        <end position="1739"/>
    </location>
</feature>
<feature type="region of interest" description="Disordered" evidence="26">
    <location>
        <begin position="1240"/>
        <end position="1308"/>
    </location>
</feature>
<dbReference type="PROSITE" id="PS00633">
    <property type="entry name" value="BROMODOMAIN_1"/>
    <property type="match status" value="1"/>
</dbReference>
<keyword evidence="11" id="KW-0156">Chromatin regulator</keyword>
<name>A0A8C0T3F9_CANLF</name>
<feature type="compositionally biased region" description="Pro residues" evidence="26">
    <location>
        <begin position="1188"/>
        <end position="1204"/>
    </location>
</feature>
<evidence type="ECO:0000256" key="5">
    <source>
        <dbReference type="ARBA" id="ARBA00022481"/>
    </source>
</evidence>
<keyword evidence="7 24" id="KW-0812">Transmembrane</keyword>
<keyword evidence="8" id="KW-0677">Repeat</keyword>
<feature type="region of interest" description="Disordered" evidence="26">
    <location>
        <begin position="170"/>
        <end position="213"/>
    </location>
</feature>
<feature type="region of interest" description="Disordered" evidence="26">
    <location>
        <begin position="1116"/>
        <end position="1209"/>
    </location>
</feature>
<proteinExistence type="inferred from homology"/>
<feature type="region of interest" description="Disordered" evidence="26">
    <location>
        <begin position="505"/>
        <end position="608"/>
    </location>
</feature>
<organism evidence="29 30">
    <name type="scientific">Canis lupus familiaris</name>
    <name type="common">Dog</name>
    <name type="synonym">Canis familiaris</name>
    <dbReference type="NCBI Taxonomy" id="9615"/>
    <lineage>
        <taxon>Eukaryota</taxon>
        <taxon>Metazoa</taxon>
        <taxon>Chordata</taxon>
        <taxon>Craniata</taxon>
        <taxon>Vertebrata</taxon>
        <taxon>Euteleostomi</taxon>
        <taxon>Mammalia</taxon>
        <taxon>Eutheria</taxon>
        <taxon>Laurasiatheria</taxon>
        <taxon>Carnivora</taxon>
        <taxon>Caniformia</taxon>
        <taxon>Canidae</taxon>
        <taxon>Canis</taxon>
    </lineage>
</organism>
<keyword evidence="15 24" id="KW-0472">Membrane</keyword>
<feature type="coiled-coil region" evidence="25">
    <location>
        <begin position="295"/>
        <end position="347"/>
    </location>
</feature>
<feature type="region of interest" description="Disordered" evidence="26">
    <location>
        <begin position="1323"/>
        <end position="1358"/>
    </location>
</feature>
<dbReference type="Gene3D" id="1.50.40.10">
    <property type="entry name" value="Mitochondrial carrier domain"/>
    <property type="match status" value="1"/>
</dbReference>
<feature type="region of interest" description="Disordered" evidence="26">
    <location>
        <begin position="218"/>
        <end position="237"/>
    </location>
</feature>
<evidence type="ECO:0000256" key="14">
    <source>
        <dbReference type="ARBA" id="ARBA00023128"/>
    </source>
</evidence>
<dbReference type="InterPro" id="IPR002067">
    <property type="entry name" value="MCP"/>
</dbReference>
<dbReference type="InterPro" id="IPR001487">
    <property type="entry name" value="Bromodomain"/>
</dbReference>
<feature type="repeat" description="Solcar" evidence="24">
    <location>
        <begin position="1532"/>
        <end position="1641"/>
    </location>
</feature>
<evidence type="ECO:0000256" key="24">
    <source>
        <dbReference type="PROSITE-ProRule" id="PRU00282"/>
    </source>
</evidence>
<dbReference type="GO" id="GO:0090537">
    <property type="term" value="C:CERF complex"/>
    <property type="evidence" value="ECO:0007669"/>
    <property type="project" value="InterPro"/>
</dbReference>
<evidence type="ECO:0000259" key="27">
    <source>
        <dbReference type="PROSITE" id="PS50014"/>
    </source>
</evidence>
<feature type="compositionally biased region" description="Pro residues" evidence="26">
    <location>
        <begin position="867"/>
        <end position="885"/>
    </location>
</feature>
<evidence type="ECO:0000256" key="9">
    <source>
        <dbReference type="ARBA" id="ARBA00022792"/>
    </source>
</evidence>
<evidence type="ECO:0000256" key="2">
    <source>
        <dbReference type="ARBA" id="ARBA00004448"/>
    </source>
</evidence>
<feature type="region of interest" description="Disordered" evidence="26">
    <location>
        <begin position="865"/>
        <end position="1005"/>
    </location>
</feature>
<evidence type="ECO:0000256" key="11">
    <source>
        <dbReference type="ARBA" id="ARBA00022853"/>
    </source>
</evidence>
<dbReference type="InterPro" id="IPR018359">
    <property type="entry name" value="Bromodomain_CS"/>
</dbReference>
<evidence type="ECO:0000256" key="1">
    <source>
        <dbReference type="ARBA" id="ARBA00004123"/>
    </source>
</evidence>
<feature type="repeat" description="Solcar" evidence="24">
    <location>
        <begin position="1438"/>
        <end position="1524"/>
    </location>
</feature>
<evidence type="ECO:0000256" key="8">
    <source>
        <dbReference type="ARBA" id="ARBA00022737"/>
    </source>
</evidence>
<evidence type="ECO:0000256" key="15">
    <source>
        <dbReference type="ARBA" id="ARBA00023136"/>
    </source>
</evidence>
<evidence type="ECO:0000256" key="23">
    <source>
        <dbReference type="PROSITE-ProRule" id="PRU00035"/>
    </source>
</evidence>
<feature type="compositionally biased region" description="Polar residues" evidence="26">
    <location>
        <begin position="1273"/>
        <end position="1286"/>
    </location>
</feature>
<evidence type="ECO:0000256" key="20">
    <source>
        <dbReference type="ARBA" id="ARBA00069241"/>
    </source>
</evidence>
<evidence type="ECO:0000256" key="16">
    <source>
        <dbReference type="ARBA" id="ARBA00023242"/>
    </source>
</evidence>
<evidence type="ECO:0000256" key="26">
    <source>
        <dbReference type="SAM" id="MobiDB-lite"/>
    </source>
</evidence>
<keyword evidence="25" id="KW-0175">Coiled coil</keyword>
<dbReference type="SUPFAM" id="SSF47370">
    <property type="entry name" value="Bromodomain"/>
    <property type="match status" value="1"/>
</dbReference>
<evidence type="ECO:0000256" key="3">
    <source>
        <dbReference type="ARBA" id="ARBA00006375"/>
    </source>
</evidence>
<keyword evidence="13 23" id="KW-0103">Bromodomain</keyword>
<evidence type="ECO:0000313" key="30">
    <source>
        <dbReference type="Proteomes" id="UP000694542"/>
    </source>
</evidence>
<evidence type="ECO:0000256" key="22">
    <source>
        <dbReference type="ARBA" id="ARBA00081096"/>
    </source>
</evidence>
<dbReference type="InterPro" id="IPR018108">
    <property type="entry name" value="MCP_transmembrane"/>
</dbReference>
<dbReference type="Pfam" id="PF00439">
    <property type="entry name" value="Bromodomain"/>
    <property type="match status" value="1"/>
</dbReference>
<keyword evidence="9" id="KW-0999">Mitochondrion inner membrane</keyword>
<comment type="function">
    <text evidence="18">Responsible for the transport of glutamate from the cytosol into the mitochondrial matrix with the concomitant import of a proton (symport system).</text>
</comment>
<dbReference type="Proteomes" id="UP000694429">
    <property type="component" value="Chromosome 27"/>
</dbReference>
<feature type="compositionally biased region" description="Basic and acidic residues" evidence="26">
    <location>
        <begin position="965"/>
        <end position="978"/>
    </location>
</feature>
<evidence type="ECO:0000256" key="10">
    <source>
        <dbReference type="ARBA" id="ARBA00022847"/>
    </source>
</evidence>
<dbReference type="Pfam" id="PF00153">
    <property type="entry name" value="Mito_carr"/>
    <property type="match status" value="3"/>
</dbReference>
<feature type="compositionally biased region" description="Low complexity" evidence="26">
    <location>
        <begin position="1427"/>
        <end position="1439"/>
    </location>
</feature>
<dbReference type="Ensembl" id="ENSCAFT00030048508.1">
    <property type="protein sequence ID" value="ENSCAFP00030042457.1"/>
    <property type="gene ID" value="ENSCAFG00030026211.1"/>
</dbReference>
<dbReference type="CDD" id="cd05509">
    <property type="entry name" value="Bromo_gcn5_like"/>
    <property type="match status" value="1"/>
</dbReference>
<reference evidence="29" key="3">
    <citation type="submission" date="2025-05" db="UniProtKB">
        <authorList>
            <consortium name="Ensembl"/>
        </authorList>
    </citation>
    <scope>IDENTIFICATION</scope>
</reference>
<reference evidence="29" key="1">
    <citation type="submission" date="2018-10" db="EMBL/GenBank/DDBJ databases">
        <title>De novo assembly of a Great Dane genome.</title>
        <authorList>
            <person name="Kidd J.M."/>
            <person name="Pendleton A.L."/>
            <person name="Shen F."/>
            <person name="Emery S."/>
        </authorList>
    </citation>
    <scope>NUCLEOTIDE SEQUENCE [LARGE SCALE GENOMIC DNA]</scope>
    <source>
        <strain evidence="29">Great Dane</strain>
    </source>
</reference>